<comment type="caution">
    <text evidence="1">The sequence shown here is derived from an EMBL/GenBank/DDBJ whole genome shotgun (WGS) entry which is preliminary data.</text>
</comment>
<evidence type="ECO:0000313" key="2">
    <source>
        <dbReference type="Proteomes" id="UP000789525"/>
    </source>
</evidence>
<evidence type="ECO:0000313" key="1">
    <source>
        <dbReference type="EMBL" id="CAG8491593.1"/>
    </source>
</evidence>
<proteinExistence type="predicted"/>
<keyword evidence="2" id="KW-1185">Reference proteome</keyword>
<organism evidence="1 2">
    <name type="scientific">Acaulospora colombiana</name>
    <dbReference type="NCBI Taxonomy" id="27376"/>
    <lineage>
        <taxon>Eukaryota</taxon>
        <taxon>Fungi</taxon>
        <taxon>Fungi incertae sedis</taxon>
        <taxon>Mucoromycota</taxon>
        <taxon>Glomeromycotina</taxon>
        <taxon>Glomeromycetes</taxon>
        <taxon>Diversisporales</taxon>
        <taxon>Acaulosporaceae</taxon>
        <taxon>Acaulospora</taxon>
    </lineage>
</organism>
<protein>
    <submittedName>
        <fullName evidence="1">10801_t:CDS:1</fullName>
    </submittedName>
</protein>
<reference evidence="1" key="1">
    <citation type="submission" date="2021-06" db="EMBL/GenBank/DDBJ databases">
        <authorList>
            <person name="Kallberg Y."/>
            <person name="Tangrot J."/>
            <person name="Rosling A."/>
        </authorList>
    </citation>
    <scope>NUCLEOTIDE SEQUENCE</scope>
    <source>
        <strain evidence="1">CL356</strain>
    </source>
</reference>
<sequence length="309" mass="34116">MSSTAAIKFLISGPITHQMIAHVAQKAAEVIPCDPPPQLNGSSQAKPPTPTTATTSTVVTGNANSSGGNLPTSHHHCITPPRRHNSYPLRESSCISLKPSMYNTPITPMSILTPNYGGNSKNNVFTNFPPHIHISSVKDTNNLNVNKQNSIITDTFLQSTPNCIEEFFPDSTSDDAQADVDMDTDEDEENQMADDEKRVIYDEPTTATFDELYERFPLAGNPQQLQSQYYQLKYQSSQQLSLPSFLPQQWNYQSLSKPTSPSTITANLNPPDAGVSHFPSYCSGRDNKMVLPPISSNFIIHYSSTSRRY</sequence>
<dbReference type="Proteomes" id="UP000789525">
    <property type="component" value="Unassembled WGS sequence"/>
</dbReference>
<gene>
    <name evidence="1" type="ORF">ACOLOM_LOCUS2401</name>
</gene>
<accession>A0ACA9KSW9</accession>
<name>A0ACA9KSW9_9GLOM</name>
<dbReference type="EMBL" id="CAJVPT010003084">
    <property type="protein sequence ID" value="CAG8491593.1"/>
    <property type="molecule type" value="Genomic_DNA"/>
</dbReference>